<gene>
    <name evidence="1" type="ORF">X798_06924</name>
</gene>
<name>A0A238BLK7_9BILA</name>
<sequence>CEPRNTKKKIAVEQDFKKNSKAIYLGINAPFLHGFIFDILPRKTPHRLTEYNERMEAKIQTFNFRNLCNKFPTVTLSRKKIENKNTDGKIRSKNKRK</sequence>
<reference evidence="1 2" key="1">
    <citation type="submission" date="2015-12" db="EMBL/GenBank/DDBJ databases">
        <title>Draft genome of the nematode, Onchocerca flexuosa.</title>
        <authorList>
            <person name="Mitreva M."/>
        </authorList>
    </citation>
    <scope>NUCLEOTIDE SEQUENCE [LARGE SCALE GENOMIC DNA]</scope>
    <source>
        <strain evidence="1">Red Deer</strain>
    </source>
</reference>
<evidence type="ECO:0000313" key="2">
    <source>
        <dbReference type="Proteomes" id="UP000242913"/>
    </source>
</evidence>
<keyword evidence="2" id="KW-1185">Reference proteome</keyword>
<dbReference type="Proteomes" id="UP000242913">
    <property type="component" value="Unassembled WGS sequence"/>
</dbReference>
<protein>
    <submittedName>
        <fullName evidence="1">Uncharacterized protein</fullName>
    </submittedName>
</protein>
<feature type="non-terminal residue" evidence="1">
    <location>
        <position position="1"/>
    </location>
</feature>
<organism evidence="1 2">
    <name type="scientific">Onchocerca flexuosa</name>
    <dbReference type="NCBI Taxonomy" id="387005"/>
    <lineage>
        <taxon>Eukaryota</taxon>
        <taxon>Metazoa</taxon>
        <taxon>Ecdysozoa</taxon>
        <taxon>Nematoda</taxon>
        <taxon>Chromadorea</taxon>
        <taxon>Rhabditida</taxon>
        <taxon>Spirurina</taxon>
        <taxon>Spiruromorpha</taxon>
        <taxon>Filarioidea</taxon>
        <taxon>Onchocercidae</taxon>
        <taxon>Onchocerca</taxon>
    </lineage>
</organism>
<dbReference type="AlphaFoldDB" id="A0A238BLK7"/>
<accession>A0A238BLK7</accession>
<dbReference type="EMBL" id="KZ270227">
    <property type="protein sequence ID" value="OZC06092.1"/>
    <property type="molecule type" value="Genomic_DNA"/>
</dbReference>
<proteinExistence type="predicted"/>
<evidence type="ECO:0000313" key="1">
    <source>
        <dbReference type="EMBL" id="OZC06092.1"/>
    </source>
</evidence>
<feature type="non-terminal residue" evidence="1">
    <location>
        <position position="97"/>
    </location>
</feature>